<keyword evidence="2" id="KW-1185">Reference proteome</keyword>
<dbReference type="EMBL" id="JBHFNR010000078">
    <property type="protein sequence ID" value="MFB2893588.1"/>
    <property type="molecule type" value="Genomic_DNA"/>
</dbReference>
<protein>
    <submittedName>
        <fullName evidence="1">DUF29 domain-containing protein</fullName>
    </submittedName>
</protein>
<evidence type="ECO:0000313" key="1">
    <source>
        <dbReference type="EMBL" id="MFB2893588.1"/>
    </source>
</evidence>
<dbReference type="PANTHER" id="PTHR34235">
    <property type="entry name" value="SLR1203 PROTEIN-RELATED"/>
    <property type="match status" value="1"/>
</dbReference>
<dbReference type="InterPro" id="IPR002636">
    <property type="entry name" value="DUF29"/>
</dbReference>
<dbReference type="Pfam" id="PF01724">
    <property type="entry name" value="DUF29"/>
    <property type="match status" value="1"/>
</dbReference>
<sequence length="152" mass="18191">MTKIIPKTDTLYDRDFVAWCEDTVAKLRRRQFDNLDVDNLIEEIESLGKSDRRELKNRLTVLLAHILKRMYVNSPENFNGWELTILEQRRQIKNLLQDSPSLKPYLAQIFSGVYEDALEEVELEYKQTNFPESWIFDIETDVLLSKKYWEEQ</sequence>
<gene>
    <name evidence="1" type="ORF">ACE1CI_11810</name>
</gene>
<reference evidence="1 2" key="1">
    <citation type="submission" date="2024-09" db="EMBL/GenBank/DDBJ databases">
        <title>Floridaenema gen nov. (Aerosakkonemataceae, Aerosakkonematales ord. nov., Cyanobacteria) from benthic tropical and subtropical fresh waters, with the description of four new species.</title>
        <authorList>
            <person name="Moretto J.A."/>
            <person name="Berthold D.E."/>
            <person name="Lefler F.W."/>
            <person name="Huang I.-S."/>
            <person name="Laughinghouse H. IV."/>
        </authorList>
    </citation>
    <scope>NUCLEOTIDE SEQUENCE [LARGE SCALE GENOMIC DNA]</scope>
    <source>
        <strain evidence="1 2">BLCC-F50</strain>
    </source>
</reference>
<proteinExistence type="predicted"/>
<name>A0ABV4XPF2_9CYAN</name>
<dbReference type="Proteomes" id="UP001576784">
    <property type="component" value="Unassembled WGS sequence"/>
</dbReference>
<comment type="caution">
    <text evidence="1">The sequence shown here is derived from an EMBL/GenBank/DDBJ whole genome shotgun (WGS) entry which is preliminary data.</text>
</comment>
<accession>A0ABV4XPF2</accession>
<dbReference type="RefSeq" id="WP_413263246.1">
    <property type="nucleotide sequence ID" value="NZ_JBHFNR010000078.1"/>
</dbReference>
<organism evidence="1 2">
    <name type="scientific">Floridaenema flaviceps BLCC-F50</name>
    <dbReference type="NCBI Taxonomy" id="3153642"/>
    <lineage>
        <taxon>Bacteria</taxon>
        <taxon>Bacillati</taxon>
        <taxon>Cyanobacteriota</taxon>
        <taxon>Cyanophyceae</taxon>
        <taxon>Oscillatoriophycideae</taxon>
        <taxon>Aerosakkonematales</taxon>
        <taxon>Aerosakkonemataceae</taxon>
        <taxon>Floridanema</taxon>
        <taxon>Floridanema flaviceps</taxon>
    </lineage>
</organism>
<dbReference type="Gene3D" id="1.20.1220.20">
    <property type="entry name" value="Uncharcterised protein PF01724"/>
    <property type="match status" value="1"/>
</dbReference>
<evidence type="ECO:0000313" key="2">
    <source>
        <dbReference type="Proteomes" id="UP001576784"/>
    </source>
</evidence>